<keyword evidence="4" id="KW-0812">Transmembrane</keyword>
<dbReference type="PROSITE" id="PS50109">
    <property type="entry name" value="HIS_KIN"/>
    <property type="match status" value="1"/>
</dbReference>
<dbReference type="InterPro" id="IPR019734">
    <property type="entry name" value="TPR_rpt"/>
</dbReference>
<dbReference type="SUPFAM" id="SSF48452">
    <property type="entry name" value="TPR-like"/>
    <property type="match status" value="1"/>
</dbReference>
<keyword evidence="7" id="KW-1185">Reference proteome</keyword>
<name>A0ABQ2ABU9_9BACT</name>
<protein>
    <recommendedName>
        <fullName evidence="2">histidine kinase</fullName>
        <ecNumber evidence="2">2.7.13.3</ecNumber>
    </recommendedName>
</protein>
<sequence>MLAQRYYWDANYDSLALVLPQQRTDTARLRTVLHLLDLHPTNPQALPLLDQLLALNRRLQTVDAAPYRRLRAGLLLRQRGTADAAALDTMKAAVADFDRVGRPIPWLLMDLVVFYNRLNQMAARKQYYEEKLAYYQLRRATENIAACYVSQAAYYRRMGDYNRAINQSLRAVDTAEQFSRTVYINELLVTGAVYADWGNIGKAVQYLDQARALPEFRRVQGTNRVFTFLALSDLYQQQQQYPAALRSADSALVARFNDGYERRMNEACALVRKAAVLLQMQAPAKALPLLRRAQQLDDSLVLPMSAKPGEFELDATWAQYYEARQDYARAEQHWLLAYQKATVAHLDKLRPKYLKQLAAFYDARGKPALAQRYAKAYMAHTDTFNTAQRTFHVAQYESERIEQSHMAQINDLREAQAVQAVRLRLGRRLLLGAVLAVMLISGLGVFIYRQLQVNRRTLVQLRQTQGQLVQAEKMAFLGELTAGIAHELQNPLNFMKNFAEVSTDLVDDMHGNERTLGKGADGLEAEILAGLKQNLQQISQHGQRASSIIKDMLAHSRAGTGRRQPTDLNALADESLMLAYEGLQAQDKDFCATLNKEFDSRLGTISVVTQDLGRVLLNLCTNALYAVRQRQLEAALVAAGVPGPDYQPTVTVSTRRPRGKSVEIRIRDNGTGIPEQVQARIFQPFFTTKPEGEGTGLGLSLSYDIVTKGHGGTLTVASREGEGTEFLIILPA</sequence>
<comment type="caution">
    <text evidence="6">The sequence shown here is derived from an EMBL/GenBank/DDBJ whole genome shotgun (WGS) entry which is preliminary data.</text>
</comment>
<proteinExistence type="predicted"/>
<accession>A0ABQ2ABU9</accession>
<keyword evidence="4" id="KW-0472">Membrane</keyword>
<evidence type="ECO:0000256" key="3">
    <source>
        <dbReference type="ARBA" id="ARBA00022553"/>
    </source>
</evidence>
<dbReference type="InterPro" id="IPR003594">
    <property type="entry name" value="HATPase_dom"/>
</dbReference>
<dbReference type="Pfam" id="PF00512">
    <property type="entry name" value="HisKA"/>
    <property type="match status" value="1"/>
</dbReference>
<dbReference type="SMART" id="SM00388">
    <property type="entry name" value="HisKA"/>
    <property type="match status" value="1"/>
</dbReference>
<dbReference type="SMART" id="SM00387">
    <property type="entry name" value="HATPase_c"/>
    <property type="match status" value="1"/>
</dbReference>
<dbReference type="Proteomes" id="UP000637774">
    <property type="component" value="Unassembled WGS sequence"/>
</dbReference>
<dbReference type="SUPFAM" id="SSF55874">
    <property type="entry name" value="ATPase domain of HSP90 chaperone/DNA topoisomerase II/histidine kinase"/>
    <property type="match status" value="1"/>
</dbReference>
<feature type="domain" description="Histidine kinase" evidence="5">
    <location>
        <begin position="483"/>
        <end position="732"/>
    </location>
</feature>
<dbReference type="SMART" id="SM00028">
    <property type="entry name" value="TPR"/>
    <property type="match status" value="3"/>
</dbReference>
<dbReference type="CDD" id="cd00082">
    <property type="entry name" value="HisKA"/>
    <property type="match status" value="1"/>
</dbReference>
<evidence type="ECO:0000256" key="4">
    <source>
        <dbReference type="SAM" id="Phobius"/>
    </source>
</evidence>
<dbReference type="EMBL" id="BMGY01000043">
    <property type="protein sequence ID" value="GGH89667.1"/>
    <property type="molecule type" value="Genomic_DNA"/>
</dbReference>
<evidence type="ECO:0000256" key="2">
    <source>
        <dbReference type="ARBA" id="ARBA00012438"/>
    </source>
</evidence>
<dbReference type="InterPro" id="IPR036890">
    <property type="entry name" value="HATPase_C_sf"/>
</dbReference>
<dbReference type="PANTHER" id="PTHR43065:SF42">
    <property type="entry name" value="TWO-COMPONENT SENSOR PPRA"/>
    <property type="match status" value="1"/>
</dbReference>
<organism evidence="6 7">
    <name type="scientific">Hymenobacter frigidus</name>
    <dbReference type="NCBI Taxonomy" id="1524095"/>
    <lineage>
        <taxon>Bacteria</taxon>
        <taxon>Pseudomonadati</taxon>
        <taxon>Bacteroidota</taxon>
        <taxon>Cytophagia</taxon>
        <taxon>Cytophagales</taxon>
        <taxon>Hymenobacteraceae</taxon>
        <taxon>Hymenobacter</taxon>
    </lineage>
</organism>
<dbReference type="InterPro" id="IPR004358">
    <property type="entry name" value="Sig_transdc_His_kin-like_C"/>
</dbReference>
<dbReference type="Gene3D" id="1.10.287.130">
    <property type="match status" value="1"/>
</dbReference>
<dbReference type="Gene3D" id="3.30.565.10">
    <property type="entry name" value="Histidine kinase-like ATPase, C-terminal domain"/>
    <property type="match status" value="1"/>
</dbReference>
<dbReference type="PANTHER" id="PTHR43065">
    <property type="entry name" value="SENSOR HISTIDINE KINASE"/>
    <property type="match status" value="1"/>
</dbReference>
<keyword evidence="4" id="KW-1133">Transmembrane helix</keyword>
<dbReference type="SUPFAM" id="SSF47384">
    <property type="entry name" value="Homodimeric domain of signal transducing histidine kinase"/>
    <property type="match status" value="1"/>
</dbReference>
<reference evidence="7" key="1">
    <citation type="journal article" date="2019" name="Int. J. Syst. Evol. Microbiol.">
        <title>The Global Catalogue of Microorganisms (GCM) 10K type strain sequencing project: providing services to taxonomists for standard genome sequencing and annotation.</title>
        <authorList>
            <consortium name="The Broad Institute Genomics Platform"/>
            <consortium name="The Broad Institute Genome Sequencing Center for Infectious Disease"/>
            <person name="Wu L."/>
            <person name="Ma J."/>
        </authorList>
    </citation>
    <scope>NUCLEOTIDE SEQUENCE [LARGE SCALE GENOMIC DNA]</scope>
    <source>
        <strain evidence="7">CGMCC 1.14966</strain>
    </source>
</reference>
<gene>
    <name evidence="6" type="ORF">GCM10011495_33800</name>
</gene>
<dbReference type="EC" id="2.7.13.3" evidence="2"/>
<evidence type="ECO:0000313" key="6">
    <source>
        <dbReference type="EMBL" id="GGH89667.1"/>
    </source>
</evidence>
<dbReference type="InterPro" id="IPR003661">
    <property type="entry name" value="HisK_dim/P_dom"/>
</dbReference>
<dbReference type="PRINTS" id="PR00344">
    <property type="entry name" value="BCTRLSENSOR"/>
</dbReference>
<feature type="transmembrane region" description="Helical" evidence="4">
    <location>
        <begin position="429"/>
        <end position="448"/>
    </location>
</feature>
<comment type="catalytic activity">
    <reaction evidence="1">
        <text>ATP + protein L-histidine = ADP + protein N-phospho-L-histidine.</text>
        <dbReference type="EC" id="2.7.13.3"/>
    </reaction>
</comment>
<evidence type="ECO:0000259" key="5">
    <source>
        <dbReference type="PROSITE" id="PS50109"/>
    </source>
</evidence>
<dbReference type="InterPro" id="IPR005467">
    <property type="entry name" value="His_kinase_dom"/>
</dbReference>
<dbReference type="Pfam" id="PF02518">
    <property type="entry name" value="HATPase_c"/>
    <property type="match status" value="1"/>
</dbReference>
<dbReference type="Gene3D" id="1.25.40.10">
    <property type="entry name" value="Tetratricopeptide repeat domain"/>
    <property type="match status" value="2"/>
</dbReference>
<keyword evidence="3" id="KW-0597">Phosphoprotein</keyword>
<dbReference type="InterPro" id="IPR036097">
    <property type="entry name" value="HisK_dim/P_sf"/>
</dbReference>
<evidence type="ECO:0000313" key="7">
    <source>
        <dbReference type="Proteomes" id="UP000637774"/>
    </source>
</evidence>
<dbReference type="InterPro" id="IPR011990">
    <property type="entry name" value="TPR-like_helical_dom_sf"/>
</dbReference>
<evidence type="ECO:0000256" key="1">
    <source>
        <dbReference type="ARBA" id="ARBA00000085"/>
    </source>
</evidence>